<protein>
    <submittedName>
        <fullName evidence="8">Multifunctional oxoglutarate decarboxylase/oxoglutarate dehydrogenase thiamine pyrophosphate-binding subunit/dihydrolipoyllysine-residue succinyltransferase subunit</fullName>
        <ecNumber evidence="8">4.1.1.71</ecNumber>
    </submittedName>
</protein>
<comment type="catalytic activity">
    <reaction evidence="5">
        <text>N(6)-[(R)-lipoyl]-L-lysyl-[protein] + 2-oxoglutarate + H(+) = N(6)-[(R)-S(8)-succinyldihydrolipoyl]-L-lysyl-[protein] + CO2</text>
        <dbReference type="Rhea" id="RHEA:12188"/>
        <dbReference type="Rhea" id="RHEA-COMP:10474"/>
        <dbReference type="Rhea" id="RHEA-COMP:20092"/>
        <dbReference type="ChEBI" id="CHEBI:15378"/>
        <dbReference type="ChEBI" id="CHEBI:16526"/>
        <dbReference type="ChEBI" id="CHEBI:16810"/>
        <dbReference type="ChEBI" id="CHEBI:83099"/>
        <dbReference type="ChEBI" id="CHEBI:83120"/>
        <dbReference type="EC" id="1.2.4.2"/>
    </reaction>
</comment>
<dbReference type="Pfam" id="PF16870">
    <property type="entry name" value="OxoGdeHyase_C"/>
    <property type="match status" value="1"/>
</dbReference>
<feature type="domain" description="Transketolase-like pyrimidine-binding" evidence="7">
    <location>
        <begin position="623"/>
        <end position="816"/>
    </location>
</feature>
<feature type="region of interest" description="Disordered" evidence="6">
    <location>
        <begin position="1"/>
        <end position="27"/>
    </location>
</feature>
<dbReference type="GO" id="GO:0030976">
    <property type="term" value="F:thiamine pyrophosphate binding"/>
    <property type="evidence" value="ECO:0007669"/>
    <property type="project" value="InterPro"/>
</dbReference>
<evidence type="ECO:0000256" key="1">
    <source>
        <dbReference type="ARBA" id="ARBA00001964"/>
    </source>
</evidence>
<dbReference type="NCBIfam" id="NF006914">
    <property type="entry name" value="PRK09404.1"/>
    <property type="match status" value="1"/>
</dbReference>
<dbReference type="InterPro" id="IPR001017">
    <property type="entry name" value="DH_E1"/>
</dbReference>
<feature type="region of interest" description="Disordered" evidence="6">
    <location>
        <begin position="552"/>
        <end position="574"/>
    </location>
</feature>
<dbReference type="AlphaFoldDB" id="A0A5Q0L9Z4"/>
<dbReference type="GO" id="GO:0006099">
    <property type="term" value="P:tricarboxylic acid cycle"/>
    <property type="evidence" value="ECO:0007669"/>
    <property type="project" value="UniProtKB-KW"/>
</dbReference>
<dbReference type="NCBIfam" id="TIGR00239">
    <property type="entry name" value="2oxo_dh_E1"/>
    <property type="match status" value="1"/>
</dbReference>
<dbReference type="GO" id="GO:0005829">
    <property type="term" value="C:cytosol"/>
    <property type="evidence" value="ECO:0007669"/>
    <property type="project" value="TreeGrafter"/>
</dbReference>
<dbReference type="KEGG" id="sfy:GFH48_09150"/>
<proteinExistence type="predicted"/>
<evidence type="ECO:0000256" key="6">
    <source>
        <dbReference type="SAM" id="MobiDB-lite"/>
    </source>
</evidence>
<evidence type="ECO:0000256" key="5">
    <source>
        <dbReference type="ARBA" id="ARBA00051911"/>
    </source>
</evidence>
<keyword evidence="8" id="KW-0808">Transferase</keyword>
<feature type="compositionally biased region" description="Basic residues" evidence="6">
    <location>
        <begin position="11"/>
        <end position="23"/>
    </location>
</feature>
<keyword evidence="8" id="KW-0456">Lyase</keyword>
<dbReference type="InterPro" id="IPR005475">
    <property type="entry name" value="Transketolase-like_Pyr-bd"/>
</dbReference>
<keyword evidence="9" id="KW-1185">Reference proteome</keyword>
<evidence type="ECO:0000256" key="2">
    <source>
        <dbReference type="ARBA" id="ARBA00022532"/>
    </source>
</evidence>
<dbReference type="NCBIfam" id="NF008907">
    <property type="entry name" value="PRK12270.1"/>
    <property type="match status" value="1"/>
</dbReference>
<dbReference type="Gene3D" id="3.40.50.12470">
    <property type="match status" value="1"/>
</dbReference>
<organism evidence="8 9">
    <name type="scientific">Streptomyces fagopyri</name>
    <dbReference type="NCBI Taxonomy" id="2662397"/>
    <lineage>
        <taxon>Bacteria</taxon>
        <taxon>Bacillati</taxon>
        <taxon>Actinomycetota</taxon>
        <taxon>Actinomycetes</taxon>
        <taxon>Kitasatosporales</taxon>
        <taxon>Streptomycetaceae</taxon>
        <taxon>Streptomyces</taxon>
    </lineage>
</organism>
<name>A0A5Q0L9Z4_9ACTN</name>
<dbReference type="InterPro" id="IPR011603">
    <property type="entry name" value="2oxoglutarate_DH_E1"/>
</dbReference>
<dbReference type="InterPro" id="IPR031717">
    <property type="entry name" value="ODO-1/KGD_C"/>
</dbReference>
<dbReference type="GO" id="GO:0045252">
    <property type="term" value="C:oxoglutarate dehydrogenase complex"/>
    <property type="evidence" value="ECO:0007669"/>
    <property type="project" value="TreeGrafter"/>
</dbReference>
<reference evidence="8 9" key="1">
    <citation type="submission" date="2019-10" db="EMBL/GenBank/DDBJ databases">
        <title>A novel species.</title>
        <authorList>
            <person name="Gao J."/>
        </authorList>
    </citation>
    <scope>NUCLEOTIDE SEQUENCE [LARGE SCALE GENOMIC DNA]</scope>
    <source>
        <strain evidence="8 9">QMT-28</strain>
    </source>
</reference>
<dbReference type="Gene3D" id="3.40.50.11610">
    <property type="entry name" value="Multifunctional 2-oxoglutarate metabolism enzyme, C-terminal domain"/>
    <property type="match status" value="1"/>
</dbReference>
<dbReference type="PANTHER" id="PTHR23152:SF4">
    <property type="entry name" value="2-OXOADIPATE DEHYDROGENASE COMPLEX COMPONENT E1"/>
    <property type="match status" value="1"/>
</dbReference>
<dbReference type="InterPro" id="IPR029061">
    <property type="entry name" value="THDP-binding"/>
</dbReference>
<dbReference type="Gene3D" id="1.10.287.1150">
    <property type="entry name" value="TPP helical domain"/>
    <property type="match status" value="1"/>
</dbReference>
<feature type="compositionally biased region" description="Basic and acidic residues" evidence="6">
    <location>
        <begin position="153"/>
        <end position="164"/>
    </location>
</feature>
<dbReference type="GO" id="GO:0000287">
    <property type="term" value="F:magnesium ion binding"/>
    <property type="evidence" value="ECO:0007669"/>
    <property type="project" value="UniProtKB-ARBA"/>
</dbReference>
<keyword evidence="2" id="KW-0816">Tricarboxylic acid cycle</keyword>
<dbReference type="Proteomes" id="UP000326179">
    <property type="component" value="Chromosome"/>
</dbReference>
<dbReference type="CDD" id="cd02016">
    <property type="entry name" value="TPP_E1_OGDC_like"/>
    <property type="match status" value="1"/>
</dbReference>
<dbReference type="PANTHER" id="PTHR23152">
    <property type="entry name" value="2-OXOGLUTARATE DEHYDROGENASE"/>
    <property type="match status" value="1"/>
</dbReference>
<dbReference type="GO" id="GO:0016740">
    <property type="term" value="F:transferase activity"/>
    <property type="evidence" value="ECO:0007669"/>
    <property type="project" value="UniProtKB-KW"/>
</dbReference>
<dbReference type="InterPro" id="IPR042179">
    <property type="entry name" value="KGD_C_sf"/>
</dbReference>
<dbReference type="PIRSF" id="PIRSF000157">
    <property type="entry name" value="Oxoglu_dh_E1"/>
    <property type="match status" value="1"/>
</dbReference>
<feature type="region of interest" description="Disordered" evidence="6">
    <location>
        <begin position="144"/>
        <end position="164"/>
    </location>
</feature>
<sequence length="960" mass="104500">MTAHEVDGPHRRGPPRPQRRRGRLATPPATVSVCGKKAFYAVASQSGSALSIPHQAEFGINEWLVDEFRERYLRDPDSVERVWRDFFRASTTASEVLPARAGAAVHQATVPETDADLVVKAVRVAALIHSYRVRGHLAAATNPLSAGPSAGHPDLEPSGHGLDDADIAREFPVDGFAGNQHMTLRDVRQTLRDAYCGPMGIEYMHIQDQQERLWIQRRVEVPPPGPGRAEQLRILYRLGSAEAFETFLHTKYVGQKRYSLEGGESAIVLLDTVLERAARLDMREVVIGMAHRGRLNVLANIVGKPYAQIFDEFEDAVDVRSVQGSGDVKYHLGAAGTFHTPDGHAIAVSVVANPSHLEIVGPVTQGVVRGRQDLAEEGHGPFSVLPVVVHGDAALAGQGVVAETLNMSQLPGYATGGTVHLVINNQLGFTTAPAVGRSSTYATDVARTVEAPIFHVNGDDPEAVARVAQLAFEYRQAFHKDVVVDLVCYRRHGHSEVDDPSITQPAMYDRIAARPSVRKLYAESLHSTGVISEQEAESARQGYRDQLQRAFTETAGASSPGRASSPAPEDVDPPVRRAGTAIAEMTLRHILGTQIDLPRDFTPHPRVLPQLERRAAMFDGGNVDWATAEALAVGSLLLDGVPVRLSGQDSRRGTFGQRHAVLTDRRTGRQHTPLNSLGAEAARFTPYDSLLSELAVLAFEYGYSLARPDALVLWEAQFGDFANGAQTVVDEYISSSEQKWGQRSSVTLLLPHGLEGQGPDHSSARMERFLQLCADDNLTVANPSLPANYFHLLREQGLDARRGPLVVFTPKSMLRSKAATSSLEEFTEGSFLPVVPDTGREPARTERVLLCSGKVFYDLDAHRRDSGEDGTAIVRLEQLYPFPADELRAELSRYPSGVDVRWVQEEAANQGAWTFVAPRVAALVTAPVGCVSRPAASAPAVGSAHRHAAEQRDLVRRAFA</sequence>
<keyword evidence="4" id="KW-0786">Thiamine pyrophosphate</keyword>
<dbReference type="GO" id="GO:0004591">
    <property type="term" value="F:oxoglutarate dehydrogenase (succinyl-transferring) activity"/>
    <property type="evidence" value="ECO:0007669"/>
    <property type="project" value="UniProtKB-EC"/>
</dbReference>
<evidence type="ECO:0000256" key="3">
    <source>
        <dbReference type="ARBA" id="ARBA00023002"/>
    </source>
</evidence>
<dbReference type="SUPFAM" id="SSF52518">
    <property type="entry name" value="Thiamin diphosphate-binding fold (THDP-binding)"/>
    <property type="match status" value="2"/>
</dbReference>
<dbReference type="SMART" id="SM00861">
    <property type="entry name" value="Transket_pyr"/>
    <property type="match status" value="1"/>
</dbReference>
<dbReference type="GO" id="GO:0008683">
    <property type="term" value="F:2-oxoglutarate decarboxylase activity"/>
    <property type="evidence" value="ECO:0007669"/>
    <property type="project" value="UniProtKB-EC"/>
</dbReference>
<evidence type="ECO:0000256" key="4">
    <source>
        <dbReference type="ARBA" id="ARBA00023052"/>
    </source>
</evidence>
<evidence type="ECO:0000313" key="8">
    <source>
        <dbReference type="EMBL" id="QFZ73399.1"/>
    </source>
</evidence>
<dbReference type="EMBL" id="CP045643">
    <property type="protein sequence ID" value="QFZ73399.1"/>
    <property type="molecule type" value="Genomic_DNA"/>
</dbReference>
<dbReference type="Gene3D" id="3.40.50.970">
    <property type="match status" value="1"/>
</dbReference>
<comment type="cofactor">
    <cofactor evidence="1">
        <name>thiamine diphosphate</name>
        <dbReference type="ChEBI" id="CHEBI:58937"/>
    </cofactor>
</comment>
<accession>A0A5Q0L9Z4</accession>
<keyword evidence="3" id="KW-0560">Oxidoreductase</keyword>
<evidence type="ECO:0000259" key="7">
    <source>
        <dbReference type="SMART" id="SM00861"/>
    </source>
</evidence>
<dbReference type="Pfam" id="PF00676">
    <property type="entry name" value="E1_dh"/>
    <property type="match status" value="1"/>
</dbReference>
<gene>
    <name evidence="8" type="ORF">GFH48_09150</name>
</gene>
<dbReference type="Pfam" id="PF02779">
    <property type="entry name" value="Transket_pyr"/>
    <property type="match status" value="1"/>
</dbReference>
<feature type="compositionally biased region" description="Basic and acidic residues" evidence="6">
    <location>
        <begin position="1"/>
        <end position="10"/>
    </location>
</feature>
<dbReference type="EC" id="4.1.1.71" evidence="8"/>
<evidence type="ECO:0000313" key="9">
    <source>
        <dbReference type="Proteomes" id="UP000326179"/>
    </source>
</evidence>
<feature type="compositionally biased region" description="Low complexity" evidence="6">
    <location>
        <begin position="555"/>
        <end position="568"/>
    </location>
</feature>